<organism evidence="1 2">
    <name type="scientific">Elysia crispata</name>
    <name type="common">lettuce slug</name>
    <dbReference type="NCBI Taxonomy" id="231223"/>
    <lineage>
        <taxon>Eukaryota</taxon>
        <taxon>Metazoa</taxon>
        <taxon>Spiralia</taxon>
        <taxon>Lophotrochozoa</taxon>
        <taxon>Mollusca</taxon>
        <taxon>Gastropoda</taxon>
        <taxon>Heterobranchia</taxon>
        <taxon>Euthyneura</taxon>
        <taxon>Panpulmonata</taxon>
        <taxon>Sacoglossa</taxon>
        <taxon>Placobranchoidea</taxon>
        <taxon>Plakobranchidae</taxon>
        <taxon>Elysia</taxon>
    </lineage>
</organism>
<comment type="caution">
    <text evidence="1">The sequence shown here is derived from an EMBL/GenBank/DDBJ whole genome shotgun (WGS) entry which is preliminary data.</text>
</comment>
<keyword evidence="2" id="KW-1185">Reference proteome</keyword>
<evidence type="ECO:0000313" key="1">
    <source>
        <dbReference type="EMBL" id="KAK3783143.1"/>
    </source>
</evidence>
<gene>
    <name evidence="1" type="ORF">RRG08_046937</name>
</gene>
<protein>
    <submittedName>
        <fullName evidence="1">Uncharacterized protein</fullName>
    </submittedName>
</protein>
<accession>A0AAE1A897</accession>
<dbReference type="AlphaFoldDB" id="A0AAE1A897"/>
<evidence type="ECO:0000313" key="2">
    <source>
        <dbReference type="Proteomes" id="UP001283361"/>
    </source>
</evidence>
<name>A0AAE1A897_9GAST</name>
<dbReference type="EMBL" id="JAWDGP010002436">
    <property type="protein sequence ID" value="KAK3783143.1"/>
    <property type="molecule type" value="Genomic_DNA"/>
</dbReference>
<dbReference type="Proteomes" id="UP001283361">
    <property type="component" value="Unassembled WGS sequence"/>
</dbReference>
<reference evidence="1" key="1">
    <citation type="journal article" date="2023" name="G3 (Bethesda)">
        <title>A reference genome for the long-term kleptoplast-retaining sea slug Elysia crispata morphotype clarki.</title>
        <authorList>
            <person name="Eastman K.E."/>
            <person name="Pendleton A.L."/>
            <person name="Shaikh M.A."/>
            <person name="Suttiyut T."/>
            <person name="Ogas R."/>
            <person name="Tomko P."/>
            <person name="Gavelis G."/>
            <person name="Widhalm J.R."/>
            <person name="Wisecaver J.H."/>
        </authorList>
    </citation>
    <scope>NUCLEOTIDE SEQUENCE</scope>
    <source>
        <strain evidence="1">ECLA1</strain>
    </source>
</reference>
<sequence length="98" mass="11041">MEADKRPEQFDKKCLNSWTGFNIFSNGWGPEWPTFTIRTALDLTYPRDYSATCLTGPAECRPTVTWDPPTPFFPPDDQSCVGGTPSTCLLSYSDDENH</sequence>
<proteinExistence type="predicted"/>